<evidence type="ECO:0000256" key="3">
    <source>
        <dbReference type="ARBA" id="ARBA00022723"/>
    </source>
</evidence>
<keyword evidence="3" id="KW-0479">Metal-binding</keyword>
<keyword evidence="8 12" id="KW-0238">DNA-binding</keyword>
<keyword evidence="5" id="KW-0862">Zinc</keyword>
<dbReference type="PANTHER" id="PTHR46600:SF1">
    <property type="entry name" value="THAP DOMAIN-CONTAINING PROTEIN 1"/>
    <property type="match status" value="1"/>
</dbReference>
<comment type="caution">
    <text evidence="14">The sequence shown here is derived from an EMBL/GenBank/DDBJ whole genome shotgun (WGS) entry which is preliminary data.</text>
</comment>
<evidence type="ECO:0000259" key="13">
    <source>
        <dbReference type="PROSITE" id="PS50950"/>
    </source>
</evidence>
<dbReference type="Gene3D" id="6.20.210.20">
    <property type="entry name" value="THAP domain"/>
    <property type="match status" value="1"/>
</dbReference>
<evidence type="ECO:0000256" key="2">
    <source>
        <dbReference type="ARBA" id="ARBA00006177"/>
    </source>
</evidence>
<evidence type="ECO:0000256" key="1">
    <source>
        <dbReference type="ARBA" id="ARBA00004642"/>
    </source>
</evidence>
<dbReference type="EMBL" id="VUJU01000727">
    <property type="protein sequence ID" value="KAF0768648.1"/>
    <property type="molecule type" value="Genomic_DNA"/>
</dbReference>
<feature type="non-terminal residue" evidence="14">
    <location>
        <position position="1"/>
    </location>
</feature>
<keyword evidence="4 12" id="KW-0863">Zinc-finger</keyword>
<dbReference type="Proteomes" id="UP000478052">
    <property type="component" value="Unassembled WGS sequence"/>
</dbReference>
<keyword evidence="6" id="KW-0805">Transcription regulation</keyword>
<evidence type="ECO:0000256" key="12">
    <source>
        <dbReference type="PROSITE-ProRule" id="PRU00309"/>
    </source>
</evidence>
<comment type="subcellular location">
    <subcellularLocation>
        <location evidence="1">Nucleus</location>
        <location evidence="1">Nucleoplasm</location>
    </subcellularLocation>
</comment>
<comment type="similarity">
    <text evidence="2">Belongs to the THAP1 family.</text>
</comment>
<dbReference type="Pfam" id="PF05485">
    <property type="entry name" value="THAP"/>
    <property type="match status" value="1"/>
</dbReference>
<evidence type="ECO:0000256" key="9">
    <source>
        <dbReference type="ARBA" id="ARBA00023163"/>
    </source>
</evidence>
<keyword evidence="9" id="KW-0804">Transcription</keyword>
<sequence>CLYLIRNKIIILLKMRCCACSNKTSKTSKISLFGVPKTDTLKSEWKKALGVRLTASSKVCRDHFKEEDIIDTWVSGQGLNKYTISLKRPKLRNGAIPINMRSFRTDSSVSQNVESSVVQVKSPNEVLISNINNEHCYYKVNDNITDDTSSLNDYTSMPSSPEIIEVTQNTYFKEIVDQINISDIPKKWFYDYECATKKHKSISFHKLGPVRDDFTRSIEKRLIFTIDLQLLLFVYNKKINISDIGYISEENTVYTYENLLSIIKQFDETLVCQGAIPSNTINDVNASYGYQFVESYGVWRHVKCSTILTEDYSKNRNMCVWCRRLWYIIKNRKLRMKNNLTTRVFFSPMQQKKYQQIKSQKLLMNQKYSRATKRIIFLQNKLNEIKTKVKEISGSKLKDPDLPSEFQLPTGDAENVNAEMHNLEINNFTDSFSKRNQFDNDRNMFNFEVFFRNFDDIFRNFEDTFQNFQNQFNESNISAIPMNQPTNVEDFNGIPKQNFIAQSTFLNPSSRPSRPLDQPSINITIKNSGSQYFEPGSSISRSSYVSKNWNGRIIEKETSTNQLQNGIIETVTVMKDGNKQCVETITENSKTGEKMEKLQLSNLDQNELDELKK</sequence>
<dbReference type="SMART" id="SM00980">
    <property type="entry name" value="THAP"/>
    <property type="match status" value="1"/>
</dbReference>
<keyword evidence="15" id="KW-1185">Reference proteome</keyword>
<evidence type="ECO:0000256" key="11">
    <source>
        <dbReference type="ARBA" id="ARBA00023306"/>
    </source>
</evidence>
<evidence type="ECO:0000256" key="5">
    <source>
        <dbReference type="ARBA" id="ARBA00022833"/>
    </source>
</evidence>
<reference evidence="14 15" key="1">
    <citation type="submission" date="2019-08" db="EMBL/GenBank/DDBJ databases">
        <title>Whole genome of Aphis craccivora.</title>
        <authorList>
            <person name="Voronova N.V."/>
            <person name="Shulinski R.S."/>
            <person name="Bandarenka Y.V."/>
            <person name="Zhorov D.G."/>
            <person name="Warner D."/>
        </authorList>
    </citation>
    <scope>NUCLEOTIDE SEQUENCE [LARGE SCALE GENOMIC DNA]</scope>
    <source>
        <strain evidence="14">180601</strain>
        <tissue evidence="14">Whole Body</tissue>
    </source>
</reference>
<feature type="non-terminal residue" evidence="14">
    <location>
        <position position="613"/>
    </location>
</feature>
<evidence type="ECO:0000256" key="6">
    <source>
        <dbReference type="ARBA" id="ARBA00023015"/>
    </source>
</evidence>
<organism evidence="14 15">
    <name type="scientific">Aphis craccivora</name>
    <name type="common">Cowpea aphid</name>
    <dbReference type="NCBI Taxonomy" id="307492"/>
    <lineage>
        <taxon>Eukaryota</taxon>
        <taxon>Metazoa</taxon>
        <taxon>Ecdysozoa</taxon>
        <taxon>Arthropoda</taxon>
        <taxon>Hexapoda</taxon>
        <taxon>Insecta</taxon>
        <taxon>Pterygota</taxon>
        <taxon>Neoptera</taxon>
        <taxon>Paraneoptera</taxon>
        <taxon>Hemiptera</taxon>
        <taxon>Sternorrhyncha</taxon>
        <taxon>Aphidomorpha</taxon>
        <taxon>Aphidoidea</taxon>
        <taxon>Aphididae</taxon>
        <taxon>Aphidini</taxon>
        <taxon>Aphis</taxon>
        <taxon>Aphis</taxon>
    </lineage>
</organism>
<dbReference type="InterPro" id="IPR026516">
    <property type="entry name" value="THAP1/10"/>
</dbReference>
<feature type="domain" description="THAP-type" evidence="13">
    <location>
        <begin position="13"/>
        <end position="100"/>
    </location>
</feature>
<dbReference type="GO" id="GO:0008270">
    <property type="term" value="F:zinc ion binding"/>
    <property type="evidence" value="ECO:0007669"/>
    <property type="project" value="UniProtKB-KW"/>
</dbReference>
<gene>
    <name evidence="14" type="ORF">FWK35_00002436</name>
</gene>
<accession>A0A6G0ZDG8</accession>
<dbReference type="SUPFAM" id="SSF57716">
    <property type="entry name" value="Glucocorticoid receptor-like (DNA-binding domain)"/>
    <property type="match status" value="1"/>
</dbReference>
<dbReference type="InterPro" id="IPR038441">
    <property type="entry name" value="THAP_Znf_sf"/>
</dbReference>
<protein>
    <submittedName>
        <fullName evidence="14">THAP-type domain-containing protein</fullName>
    </submittedName>
</protein>
<dbReference type="PANTHER" id="PTHR46600">
    <property type="entry name" value="THAP DOMAIN-CONTAINING"/>
    <property type="match status" value="1"/>
</dbReference>
<keyword evidence="11" id="KW-0131">Cell cycle</keyword>
<proteinExistence type="inferred from homology"/>
<keyword evidence="7" id="KW-0175">Coiled coil</keyword>
<dbReference type="PROSITE" id="PS50950">
    <property type="entry name" value="ZF_THAP"/>
    <property type="match status" value="1"/>
</dbReference>
<name>A0A6G0ZDG8_APHCR</name>
<evidence type="ECO:0000256" key="4">
    <source>
        <dbReference type="ARBA" id="ARBA00022771"/>
    </source>
</evidence>
<dbReference type="OrthoDB" id="6616575at2759"/>
<evidence type="ECO:0000313" key="15">
    <source>
        <dbReference type="Proteomes" id="UP000478052"/>
    </source>
</evidence>
<dbReference type="GO" id="GO:0043565">
    <property type="term" value="F:sequence-specific DNA binding"/>
    <property type="evidence" value="ECO:0007669"/>
    <property type="project" value="InterPro"/>
</dbReference>
<evidence type="ECO:0000256" key="8">
    <source>
        <dbReference type="ARBA" id="ARBA00023125"/>
    </source>
</evidence>
<keyword evidence="10" id="KW-0539">Nucleus</keyword>
<dbReference type="GO" id="GO:0005654">
    <property type="term" value="C:nucleoplasm"/>
    <property type="evidence" value="ECO:0007669"/>
    <property type="project" value="UniProtKB-SubCell"/>
</dbReference>
<evidence type="ECO:0000256" key="10">
    <source>
        <dbReference type="ARBA" id="ARBA00023242"/>
    </source>
</evidence>
<evidence type="ECO:0000256" key="7">
    <source>
        <dbReference type="ARBA" id="ARBA00023054"/>
    </source>
</evidence>
<evidence type="ECO:0000313" key="14">
    <source>
        <dbReference type="EMBL" id="KAF0768648.1"/>
    </source>
</evidence>
<dbReference type="AlphaFoldDB" id="A0A6G0ZDG8"/>
<dbReference type="InterPro" id="IPR006612">
    <property type="entry name" value="THAP_Znf"/>
</dbReference>